<keyword evidence="2" id="KW-0812">Transmembrane</keyword>
<feature type="compositionally biased region" description="Basic and acidic residues" evidence="1">
    <location>
        <begin position="1"/>
        <end position="23"/>
    </location>
</feature>
<evidence type="ECO:0000313" key="3">
    <source>
        <dbReference type="EMBL" id="MBC3179716.1"/>
    </source>
</evidence>
<dbReference type="Proteomes" id="UP000642876">
    <property type="component" value="Unassembled WGS sequence"/>
</dbReference>
<feature type="region of interest" description="Disordered" evidence="1">
    <location>
        <begin position="1"/>
        <end position="35"/>
    </location>
</feature>
<protein>
    <submittedName>
        <fullName evidence="4">Uncharacterized protein</fullName>
    </submittedName>
</protein>
<feature type="transmembrane region" description="Helical" evidence="2">
    <location>
        <begin position="95"/>
        <end position="116"/>
    </location>
</feature>
<reference evidence="5 6" key="1">
    <citation type="submission" date="2020-08" db="EMBL/GenBank/DDBJ databases">
        <title>novel species in genus Corynebacterium.</title>
        <authorList>
            <person name="Zhang G."/>
        </authorList>
    </citation>
    <scope>NUCLEOTIDE SEQUENCE [LARGE SCALE GENOMIC DNA]</scope>
    <source>
        <strain evidence="4">Zg-917</strain>
        <strain evidence="5 6">zg-917</strain>
    </source>
</reference>
<sequence>MRDHPENDLHSANDRFSRYRPEPETFDDLADQPDPLEVDRRNRRSTRDAIVWAAGTVAITLLTALVLGTVARLQGGPLCDDSGATWLCTTGWRKWWALATSLPPVAGLLSCAVIMVRKLNNYERWIPWMGVFWIPLVPFTMGWLILTIGMLATL</sequence>
<evidence type="ECO:0000313" key="5">
    <source>
        <dbReference type="Proteomes" id="UP000516235"/>
    </source>
</evidence>
<evidence type="ECO:0000256" key="2">
    <source>
        <dbReference type="SAM" id="Phobius"/>
    </source>
</evidence>
<feature type="transmembrane region" description="Helical" evidence="2">
    <location>
        <begin position="50"/>
        <end position="75"/>
    </location>
</feature>
<accession>A0A7H0JYP6</accession>
<dbReference type="Proteomes" id="UP000516235">
    <property type="component" value="Chromosome"/>
</dbReference>
<feature type="transmembrane region" description="Helical" evidence="2">
    <location>
        <begin position="128"/>
        <end position="152"/>
    </location>
</feature>
<gene>
    <name evidence="3" type="ORF">H7348_10450</name>
    <name evidence="4" type="ORF">IAU68_11040</name>
</gene>
<keyword evidence="2" id="KW-1133">Transmembrane helix</keyword>
<keyword evidence="6" id="KW-1185">Reference proteome</keyword>
<dbReference type="EMBL" id="JACMYE010000009">
    <property type="protein sequence ID" value="MBC3179716.1"/>
    <property type="molecule type" value="Genomic_DNA"/>
</dbReference>
<name>A0A7H0JYP6_9CORY</name>
<organism evidence="4 5">
    <name type="scientific">Corynebacterium lujinxingii</name>
    <dbReference type="NCBI Taxonomy" id="2763010"/>
    <lineage>
        <taxon>Bacteria</taxon>
        <taxon>Bacillati</taxon>
        <taxon>Actinomycetota</taxon>
        <taxon>Actinomycetes</taxon>
        <taxon>Mycobacteriales</taxon>
        <taxon>Corynebacteriaceae</taxon>
        <taxon>Corynebacterium</taxon>
    </lineage>
</organism>
<dbReference type="RefSeq" id="WP_171194585.1">
    <property type="nucleotide sequence ID" value="NZ_CP061032.1"/>
</dbReference>
<evidence type="ECO:0000313" key="4">
    <source>
        <dbReference type="EMBL" id="QNP90162.1"/>
    </source>
</evidence>
<dbReference type="AlphaFoldDB" id="A0A7H0JYP6"/>
<dbReference type="KEGG" id="cluj:IAU68_11040"/>
<evidence type="ECO:0000256" key="1">
    <source>
        <dbReference type="SAM" id="MobiDB-lite"/>
    </source>
</evidence>
<feature type="compositionally biased region" description="Acidic residues" evidence="1">
    <location>
        <begin position="24"/>
        <end position="35"/>
    </location>
</feature>
<dbReference type="EMBL" id="CP061032">
    <property type="protein sequence ID" value="QNP90162.1"/>
    <property type="molecule type" value="Genomic_DNA"/>
</dbReference>
<evidence type="ECO:0000313" key="6">
    <source>
        <dbReference type="Proteomes" id="UP000642876"/>
    </source>
</evidence>
<proteinExistence type="predicted"/>
<keyword evidence="2" id="KW-0472">Membrane</keyword>